<dbReference type="SMART" id="SM00324">
    <property type="entry name" value="RhoGAP"/>
    <property type="match status" value="1"/>
</dbReference>
<dbReference type="InterPro" id="IPR001251">
    <property type="entry name" value="CRAL-TRIO_dom"/>
</dbReference>
<reference evidence="3" key="1">
    <citation type="journal article" date="2014" name="Genome Announc.">
        <title>Draft genome sequence of Rhodosporidium toruloides CECT1137, an oleaginous yeast of biotechnological interest.</title>
        <authorList>
            <person name="Morin N."/>
            <person name="Calcas X."/>
            <person name="Devillers H."/>
            <person name="Durrens P."/>
            <person name="Sherman D.J."/>
            <person name="Nicaud J.-M."/>
            <person name="Neuveglise C."/>
        </authorList>
    </citation>
    <scope>NUCLEOTIDE SEQUENCE</scope>
    <source>
        <strain evidence="3">CECT1137</strain>
    </source>
</reference>
<dbReference type="Gene3D" id="3.40.525.10">
    <property type="entry name" value="CRAL-TRIO lipid binding domain"/>
    <property type="match status" value="1"/>
</dbReference>
<dbReference type="GO" id="GO:0005737">
    <property type="term" value="C:cytoplasm"/>
    <property type="evidence" value="ECO:0007669"/>
    <property type="project" value="TreeGrafter"/>
</dbReference>
<evidence type="ECO:0000313" key="3">
    <source>
        <dbReference type="EMBL" id="CDR48735.1"/>
    </source>
</evidence>
<feature type="compositionally biased region" description="Gly residues" evidence="1">
    <location>
        <begin position="15"/>
        <end position="25"/>
    </location>
</feature>
<organism evidence="3">
    <name type="scientific">Rhodotorula toruloides</name>
    <name type="common">Yeast</name>
    <name type="synonym">Rhodosporidium toruloides</name>
    <dbReference type="NCBI Taxonomy" id="5286"/>
    <lineage>
        <taxon>Eukaryota</taxon>
        <taxon>Fungi</taxon>
        <taxon>Dikarya</taxon>
        <taxon>Basidiomycota</taxon>
        <taxon>Pucciniomycotina</taxon>
        <taxon>Microbotryomycetes</taxon>
        <taxon>Sporidiobolales</taxon>
        <taxon>Sporidiobolaceae</taxon>
        <taxon>Rhodotorula</taxon>
    </lineage>
</organism>
<feature type="region of interest" description="Disordered" evidence="1">
    <location>
        <begin position="1"/>
        <end position="90"/>
    </location>
</feature>
<feature type="compositionally biased region" description="Basic and acidic residues" evidence="1">
    <location>
        <begin position="47"/>
        <end position="56"/>
    </location>
</feature>
<name>A0A061BFG4_RHOTO</name>
<dbReference type="EMBL" id="LK052955">
    <property type="protein sequence ID" value="CDR48735.1"/>
    <property type="molecule type" value="Genomic_DNA"/>
</dbReference>
<dbReference type="AlphaFoldDB" id="A0A061BFG4"/>
<dbReference type="SUPFAM" id="SSF48350">
    <property type="entry name" value="GTPase activation domain, GAP"/>
    <property type="match status" value="1"/>
</dbReference>
<dbReference type="PANTHER" id="PTHR45808">
    <property type="entry name" value="RHO GTPASE-ACTIVATING PROTEIN 68F"/>
    <property type="match status" value="1"/>
</dbReference>
<accession>A0A061BFG4</accession>
<gene>
    <name evidence="3" type="ORF">RHTO0S_20e00232g</name>
</gene>
<protein>
    <submittedName>
        <fullName evidence="3">RHTO0S20e00232g1_1</fullName>
    </submittedName>
</protein>
<dbReference type="InterPro" id="IPR000198">
    <property type="entry name" value="RhoGAP_dom"/>
</dbReference>
<dbReference type="Pfam" id="PF00620">
    <property type="entry name" value="RhoGAP"/>
    <property type="match status" value="1"/>
</dbReference>
<dbReference type="InterPro" id="IPR008936">
    <property type="entry name" value="Rho_GTPase_activation_prot"/>
</dbReference>
<dbReference type="GO" id="GO:0007264">
    <property type="term" value="P:small GTPase-mediated signal transduction"/>
    <property type="evidence" value="ECO:0007669"/>
    <property type="project" value="TreeGrafter"/>
</dbReference>
<dbReference type="Pfam" id="PF13716">
    <property type="entry name" value="CRAL_TRIO_2"/>
    <property type="match status" value="1"/>
</dbReference>
<dbReference type="CDD" id="cd00159">
    <property type="entry name" value="RhoGAP"/>
    <property type="match status" value="1"/>
</dbReference>
<dbReference type="PROSITE" id="PS50238">
    <property type="entry name" value="RHOGAP"/>
    <property type="match status" value="1"/>
</dbReference>
<dbReference type="Gene3D" id="1.10.555.10">
    <property type="entry name" value="Rho GTPase activation protein"/>
    <property type="match status" value="1"/>
</dbReference>
<sequence length="491" mass="52192">MSATEWGGTLSAMFGVGGKARGGASNGREGGRGAATVAAPGGLQQKQKTDVRRRLPDWSAGEAGEEVGHPSEEDGLEDGKENQDSSDSQLEGDELDKLAAAILWQAGITTDASPHPFLVVAASRSPPSSEVSHPDLLTRLRLRLEQFAERGPYSVILFVNPAPNSPSTAHLVAAYLALSRTARKNVQHVYVVGGGWWSSILVTLFSATLLSVRTITSRGKLVQCPSLSSLAESVGGKAFVQIDVPLEIYVANAAVEKAIKLPEADDQVPRTFGVSLEQLVGKDRKRLPRLVRDCLAVLAAGGPASVGIFRRSPSASTVSHLAAAYDRGHPVTLSSAPDAPYIAASLLKKLLHDLPDPFIPRDTWDAIKACPLDDDLAVPYLRTNFLPLLPSASRHLLSRLVSVLSAIAANHSHNLMTSSNLVICLCPALMGGLGASRDELEMCRVPGMEVGSMRGLETIKRRERAGNTLGGVLRVMIDRQSDLVDPPEPSA</sequence>
<proteinExistence type="predicted"/>
<evidence type="ECO:0000259" key="2">
    <source>
        <dbReference type="PROSITE" id="PS50238"/>
    </source>
</evidence>
<dbReference type="GO" id="GO:0005096">
    <property type="term" value="F:GTPase activator activity"/>
    <property type="evidence" value="ECO:0007669"/>
    <property type="project" value="TreeGrafter"/>
</dbReference>
<dbReference type="InterPro" id="IPR036865">
    <property type="entry name" value="CRAL-TRIO_dom_sf"/>
</dbReference>
<feature type="compositionally biased region" description="Basic and acidic residues" evidence="1">
    <location>
        <begin position="66"/>
        <end position="83"/>
    </location>
</feature>
<dbReference type="OrthoDB" id="19923at2759"/>
<evidence type="ECO:0000256" key="1">
    <source>
        <dbReference type="SAM" id="MobiDB-lite"/>
    </source>
</evidence>
<feature type="domain" description="Rho-GAP" evidence="2">
    <location>
        <begin position="274"/>
        <end position="484"/>
    </location>
</feature>
<dbReference type="PANTHER" id="PTHR45808:SF2">
    <property type="entry name" value="RHO GTPASE-ACTIVATING PROTEIN 68F"/>
    <property type="match status" value="1"/>
</dbReference>